<keyword evidence="2" id="KW-1185">Reference proteome</keyword>
<dbReference type="Proteomes" id="UP000215914">
    <property type="component" value="Unassembled WGS sequence"/>
</dbReference>
<dbReference type="EMBL" id="MNCJ02000323">
    <property type="protein sequence ID" value="KAF5797082.1"/>
    <property type="molecule type" value="Genomic_DNA"/>
</dbReference>
<organism evidence="1 2">
    <name type="scientific">Helianthus annuus</name>
    <name type="common">Common sunflower</name>
    <dbReference type="NCBI Taxonomy" id="4232"/>
    <lineage>
        <taxon>Eukaryota</taxon>
        <taxon>Viridiplantae</taxon>
        <taxon>Streptophyta</taxon>
        <taxon>Embryophyta</taxon>
        <taxon>Tracheophyta</taxon>
        <taxon>Spermatophyta</taxon>
        <taxon>Magnoliopsida</taxon>
        <taxon>eudicotyledons</taxon>
        <taxon>Gunneridae</taxon>
        <taxon>Pentapetalae</taxon>
        <taxon>asterids</taxon>
        <taxon>campanulids</taxon>
        <taxon>Asterales</taxon>
        <taxon>Asteraceae</taxon>
        <taxon>Asteroideae</taxon>
        <taxon>Heliantheae alliance</taxon>
        <taxon>Heliantheae</taxon>
        <taxon>Helianthus</taxon>
    </lineage>
</organism>
<accession>A0A9K3IIF2</accession>
<evidence type="ECO:0000313" key="1">
    <source>
        <dbReference type="EMBL" id="KAF5797082.1"/>
    </source>
</evidence>
<evidence type="ECO:0000313" key="2">
    <source>
        <dbReference type="Proteomes" id="UP000215914"/>
    </source>
</evidence>
<name>A0A9K3IIF2_HELAN</name>
<protein>
    <submittedName>
        <fullName evidence="1">Uncharacterized protein</fullName>
    </submittedName>
</protein>
<comment type="caution">
    <text evidence="1">The sequence shown here is derived from an EMBL/GenBank/DDBJ whole genome shotgun (WGS) entry which is preliminary data.</text>
</comment>
<reference evidence="1" key="2">
    <citation type="submission" date="2020-06" db="EMBL/GenBank/DDBJ databases">
        <title>Helianthus annuus Genome sequencing and assembly Release 2.</title>
        <authorList>
            <person name="Gouzy J."/>
            <person name="Langlade N."/>
            <person name="Munos S."/>
        </authorList>
    </citation>
    <scope>NUCLEOTIDE SEQUENCE</scope>
    <source>
        <tissue evidence="1">Leaves</tissue>
    </source>
</reference>
<sequence length="51" mass="5874">MLKVPALQKEVKKQCLIALAVVCRLWISRNDRVFKQKSTEVRSLEGGVKEF</sequence>
<proteinExistence type="predicted"/>
<gene>
    <name evidence="1" type="ORF">HanXRQr2_Chr08g0359481</name>
</gene>
<dbReference type="Gramene" id="mRNA:HanXRQr2_Chr08g0359481">
    <property type="protein sequence ID" value="CDS:HanXRQr2_Chr08g0359481.1"/>
    <property type="gene ID" value="HanXRQr2_Chr08g0359481"/>
</dbReference>
<dbReference type="AlphaFoldDB" id="A0A9K3IIF2"/>
<reference evidence="1" key="1">
    <citation type="journal article" date="2017" name="Nature">
        <title>The sunflower genome provides insights into oil metabolism, flowering and Asterid evolution.</title>
        <authorList>
            <person name="Badouin H."/>
            <person name="Gouzy J."/>
            <person name="Grassa C.J."/>
            <person name="Murat F."/>
            <person name="Staton S.E."/>
            <person name="Cottret L."/>
            <person name="Lelandais-Briere C."/>
            <person name="Owens G.L."/>
            <person name="Carrere S."/>
            <person name="Mayjonade B."/>
            <person name="Legrand L."/>
            <person name="Gill N."/>
            <person name="Kane N.C."/>
            <person name="Bowers J.E."/>
            <person name="Hubner S."/>
            <person name="Bellec A."/>
            <person name="Berard A."/>
            <person name="Berges H."/>
            <person name="Blanchet N."/>
            <person name="Boniface M.C."/>
            <person name="Brunel D."/>
            <person name="Catrice O."/>
            <person name="Chaidir N."/>
            <person name="Claudel C."/>
            <person name="Donnadieu C."/>
            <person name="Faraut T."/>
            <person name="Fievet G."/>
            <person name="Helmstetter N."/>
            <person name="King M."/>
            <person name="Knapp S.J."/>
            <person name="Lai Z."/>
            <person name="Le Paslier M.C."/>
            <person name="Lippi Y."/>
            <person name="Lorenzon L."/>
            <person name="Mandel J.R."/>
            <person name="Marage G."/>
            <person name="Marchand G."/>
            <person name="Marquand E."/>
            <person name="Bret-Mestries E."/>
            <person name="Morien E."/>
            <person name="Nambeesan S."/>
            <person name="Nguyen T."/>
            <person name="Pegot-Espagnet P."/>
            <person name="Pouilly N."/>
            <person name="Raftis F."/>
            <person name="Sallet E."/>
            <person name="Schiex T."/>
            <person name="Thomas J."/>
            <person name="Vandecasteele C."/>
            <person name="Vares D."/>
            <person name="Vear F."/>
            <person name="Vautrin S."/>
            <person name="Crespi M."/>
            <person name="Mangin B."/>
            <person name="Burke J.M."/>
            <person name="Salse J."/>
            <person name="Munos S."/>
            <person name="Vincourt P."/>
            <person name="Rieseberg L.H."/>
            <person name="Langlade N.B."/>
        </authorList>
    </citation>
    <scope>NUCLEOTIDE SEQUENCE</scope>
    <source>
        <tissue evidence="1">Leaves</tissue>
    </source>
</reference>